<evidence type="ECO:0000256" key="2">
    <source>
        <dbReference type="ARBA" id="ARBA00006434"/>
    </source>
</evidence>
<keyword evidence="5 11" id="KW-0812">Transmembrane</keyword>
<feature type="transmembrane region" description="Helical" evidence="11">
    <location>
        <begin position="529"/>
        <end position="547"/>
    </location>
</feature>
<organism evidence="13 14">
    <name type="scientific">Haloferula helveola</name>
    <dbReference type="NCBI Taxonomy" id="490095"/>
    <lineage>
        <taxon>Bacteria</taxon>
        <taxon>Pseudomonadati</taxon>
        <taxon>Verrucomicrobiota</taxon>
        <taxon>Verrucomicrobiia</taxon>
        <taxon>Verrucomicrobiales</taxon>
        <taxon>Verrucomicrobiaceae</taxon>
        <taxon>Haloferula</taxon>
    </lineage>
</organism>
<dbReference type="Pfam" id="PF00474">
    <property type="entry name" value="SSF"/>
    <property type="match status" value="1"/>
</dbReference>
<dbReference type="Pfam" id="PF24996">
    <property type="entry name" value="NANM"/>
    <property type="match status" value="1"/>
</dbReference>
<dbReference type="Gene3D" id="1.20.1730.10">
    <property type="entry name" value="Sodium/glucose cotransporter"/>
    <property type="match status" value="1"/>
</dbReference>
<evidence type="ECO:0000256" key="6">
    <source>
        <dbReference type="ARBA" id="ARBA00022989"/>
    </source>
</evidence>
<evidence type="ECO:0000256" key="8">
    <source>
        <dbReference type="ARBA" id="ARBA00023065"/>
    </source>
</evidence>
<dbReference type="InterPro" id="IPR051163">
    <property type="entry name" value="Sodium:Solute_Symporter_SSF"/>
</dbReference>
<feature type="transmembrane region" description="Helical" evidence="11">
    <location>
        <begin position="424"/>
        <end position="442"/>
    </location>
</feature>
<evidence type="ECO:0000256" key="12">
    <source>
        <dbReference type="SAM" id="SignalP"/>
    </source>
</evidence>
<dbReference type="InterPro" id="IPR056734">
    <property type="entry name" value="NANM"/>
</dbReference>
<gene>
    <name evidence="13" type="ORF">HAHE_00780</name>
</gene>
<evidence type="ECO:0000256" key="1">
    <source>
        <dbReference type="ARBA" id="ARBA00004651"/>
    </source>
</evidence>
<dbReference type="InterPro" id="IPR001734">
    <property type="entry name" value="Na/solute_symporter"/>
</dbReference>
<feature type="transmembrane region" description="Helical" evidence="11">
    <location>
        <begin position="809"/>
        <end position="830"/>
    </location>
</feature>
<dbReference type="CDD" id="cd11495">
    <property type="entry name" value="SLC5sbd_NIS-like_u3"/>
    <property type="match status" value="1"/>
</dbReference>
<keyword evidence="3" id="KW-0813">Transport</keyword>
<accession>A0ABN6GXZ2</accession>
<name>A0ABN6GXZ2_9BACT</name>
<protein>
    <submittedName>
        <fullName evidence="13">Na(+)/iodide (NIS) cotransporter subfamily</fullName>
    </submittedName>
</protein>
<evidence type="ECO:0000256" key="7">
    <source>
        <dbReference type="ARBA" id="ARBA00023053"/>
    </source>
</evidence>
<dbReference type="SUPFAM" id="SSF117281">
    <property type="entry name" value="Kelch motif"/>
    <property type="match status" value="1"/>
</dbReference>
<dbReference type="PANTHER" id="PTHR42985">
    <property type="entry name" value="SODIUM-COUPLED MONOCARBOXYLATE TRANSPORTER"/>
    <property type="match status" value="1"/>
</dbReference>
<evidence type="ECO:0000256" key="10">
    <source>
        <dbReference type="ARBA" id="ARBA00023201"/>
    </source>
</evidence>
<feature type="transmembrane region" description="Helical" evidence="11">
    <location>
        <begin position="351"/>
        <end position="372"/>
    </location>
</feature>
<keyword evidence="12" id="KW-0732">Signal</keyword>
<feature type="transmembrane region" description="Helical" evidence="11">
    <location>
        <begin position="624"/>
        <end position="647"/>
    </location>
</feature>
<dbReference type="NCBIfam" id="TIGR00813">
    <property type="entry name" value="sss"/>
    <property type="match status" value="1"/>
</dbReference>
<proteinExistence type="inferred from homology"/>
<dbReference type="PROSITE" id="PS50283">
    <property type="entry name" value="NA_SOLUT_SYMP_3"/>
    <property type="match status" value="1"/>
</dbReference>
<keyword evidence="6 11" id="KW-1133">Transmembrane helix</keyword>
<keyword evidence="10" id="KW-0739">Sodium transport</keyword>
<dbReference type="InterPro" id="IPR038377">
    <property type="entry name" value="Na/Glc_symporter_sf"/>
</dbReference>
<feature type="transmembrane region" description="Helical" evidence="11">
    <location>
        <begin position="667"/>
        <end position="689"/>
    </location>
</feature>
<evidence type="ECO:0000313" key="13">
    <source>
        <dbReference type="EMBL" id="BCX46170.1"/>
    </source>
</evidence>
<evidence type="ECO:0000256" key="3">
    <source>
        <dbReference type="ARBA" id="ARBA00022448"/>
    </source>
</evidence>
<feature type="transmembrane region" description="Helical" evidence="11">
    <location>
        <begin position="756"/>
        <end position="776"/>
    </location>
</feature>
<keyword evidence="14" id="KW-1185">Reference proteome</keyword>
<feature type="transmembrane region" description="Helical" evidence="11">
    <location>
        <begin position="721"/>
        <end position="744"/>
    </location>
</feature>
<feature type="transmembrane region" description="Helical" evidence="11">
    <location>
        <begin position="580"/>
        <end position="599"/>
    </location>
</feature>
<feature type="chain" id="PRO_5045311336" evidence="12">
    <location>
        <begin position="20"/>
        <end position="844"/>
    </location>
</feature>
<feature type="transmembrane region" description="Helical" evidence="11">
    <location>
        <begin position="463"/>
        <end position="486"/>
    </location>
</feature>
<dbReference type="Gene3D" id="2.120.10.80">
    <property type="entry name" value="Kelch-type beta propeller"/>
    <property type="match status" value="2"/>
</dbReference>
<dbReference type="Proteomes" id="UP001374893">
    <property type="component" value="Chromosome"/>
</dbReference>
<comment type="similarity">
    <text evidence="2">Belongs to the sodium:solute symporter (SSF) (TC 2.A.21) family.</text>
</comment>
<evidence type="ECO:0000313" key="14">
    <source>
        <dbReference type="Proteomes" id="UP001374893"/>
    </source>
</evidence>
<dbReference type="PANTHER" id="PTHR42985:SF40">
    <property type="entry name" value="LD47995P-RELATED"/>
    <property type="match status" value="1"/>
</dbReference>
<sequence length="844" mass="89329">MIRILTAILLLVHLPTARASLDWTDLPALPDPTGFAGAFAGVSADALIVGGGANFPDAAPWDGGSKVWHDRVFVLTKTDGAWTEAGRLPRPLAYGVSVTTGAGLVCIGGSDADRHYADVFRLTWGGSKIVTETLPPLPVPLANMAGALVNGAVHIIGGTDSPDATTASNRHFAFAGDQWTELAPLPTDGRILPVAATRDGSFFVFSGASLAPDSDGKPVRTYLRDAWKYDASGNWVQLADIPRAAVAAPSPAPAIGASHLVVIGGDDGSLADFQPKSEHPGFLHEILAYDTITDTWTPTVELPSAVRPPVTAPVTEWNGNFVIASGEVRPAVRSPQVIALKPQANKSAFGAINWSIVGIYLAGMIGIGVFFMKREAAGSTEAYFRGGQRIPSWVAGLSIFATMLSALTFMGIPARAYRTDISWYLGQLPILLIVPLVAACYLPFFRKLDLTSAYEYLERRFSLACRVFASLSFTAFHLGRIAIVLYLPALALAAVSDINVTTAIIVIGVLCLIYTVIGGIEAVVWTDAIQALVLMAGALLCFGLAAFRVDGGPAGLFEIASQDHKLFENLRWDSFDIADGTTSVVILFIAFFFNSFVPYTSSQDVVQRYVTTPDLPAARKSLKVTMWMSVFGSLVFFLLGTAIYAFYKTHPARLDPTLTAGDSILPFYIVRELPVGISGLVIAAIFAAAQSTVSSSLNSVATAFVKDFDSRLFRPGRSDHSYLRSAQAAVIIAGVIGIGIAVTMAQANIESAFKTFNSMVGLTAGSLGGLFALGVFTRRSHGTGAIIGAVTGLVTVLILHLTGAPVTGLLYAFIGFSSCFLVGWIASLVLPGHGDSTLSLRNPS</sequence>
<feature type="transmembrane region" description="Helical" evidence="11">
    <location>
        <begin position="393"/>
        <end position="412"/>
    </location>
</feature>
<evidence type="ECO:0000256" key="9">
    <source>
        <dbReference type="ARBA" id="ARBA00023136"/>
    </source>
</evidence>
<reference evidence="13 14" key="1">
    <citation type="submission" date="2021-06" db="EMBL/GenBank/DDBJ databases">
        <title>Complete genome of Haloferula helveola possessing various polysaccharide degrading enzymes.</title>
        <authorList>
            <person name="Takami H."/>
            <person name="Huang C."/>
            <person name="Hamasaki K."/>
        </authorList>
    </citation>
    <scope>NUCLEOTIDE SEQUENCE [LARGE SCALE GENOMIC DNA]</scope>
    <source>
        <strain evidence="13 14">CN-1</strain>
    </source>
</reference>
<evidence type="ECO:0000256" key="5">
    <source>
        <dbReference type="ARBA" id="ARBA00022692"/>
    </source>
</evidence>
<comment type="subcellular location">
    <subcellularLocation>
        <location evidence="1">Cell membrane</location>
        <topology evidence="1">Multi-pass membrane protein</topology>
    </subcellularLocation>
</comment>
<keyword evidence="8" id="KW-0406">Ion transport</keyword>
<keyword evidence="7" id="KW-0915">Sodium</keyword>
<feature type="transmembrane region" description="Helical" evidence="11">
    <location>
        <begin position="783"/>
        <end position="803"/>
    </location>
</feature>
<keyword evidence="4" id="KW-1003">Cell membrane</keyword>
<dbReference type="InterPro" id="IPR015915">
    <property type="entry name" value="Kelch-typ_b-propeller"/>
</dbReference>
<dbReference type="RefSeq" id="WP_338687553.1">
    <property type="nucleotide sequence ID" value="NZ_AP024702.1"/>
</dbReference>
<keyword evidence="9 11" id="KW-0472">Membrane</keyword>
<feature type="transmembrane region" description="Helical" evidence="11">
    <location>
        <begin position="498"/>
        <end position="517"/>
    </location>
</feature>
<evidence type="ECO:0000256" key="4">
    <source>
        <dbReference type="ARBA" id="ARBA00022475"/>
    </source>
</evidence>
<feature type="signal peptide" evidence="12">
    <location>
        <begin position="1"/>
        <end position="19"/>
    </location>
</feature>
<dbReference type="EMBL" id="AP024702">
    <property type="protein sequence ID" value="BCX46170.1"/>
    <property type="molecule type" value="Genomic_DNA"/>
</dbReference>
<evidence type="ECO:0000256" key="11">
    <source>
        <dbReference type="SAM" id="Phobius"/>
    </source>
</evidence>